<evidence type="ECO:0000313" key="1">
    <source>
        <dbReference type="EMBL" id="KPV50526.1"/>
    </source>
</evidence>
<dbReference type="EMBL" id="LJCR01001346">
    <property type="protein sequence ID" value="KPV50526.1"/>
    <property type="molecule type" value="Genomic_DNA"/>
</dbReference>
<sequence>MAVAEMVQPSKIRVPWSLRGKVEISQLQFVGQNPLGLPYIQGAIRNRSGRPLNLRIVMRVLNEQRQPIFSGTPGVLETITIDSQQQRAFRISLRDDGLAGQRDRQRLW</sequence>
<dbReference type="Proteomes" id="UP000050509">
    <property type="component" value="Unassembled WGS sequence"/>
</dbReference>
<evidence type="ECO:0000313" key="2">
    <source>
        <dbReference type="Proteomes" id="UP000050509"/>
    </source>
</evidence>
<reference evidence="1 2" key="1">
    <citation type="submission" date="2015-09" db="EMBL/GenBank/DDBJ databases">
        <title>Draft genome sequence of Kouleothrix aurantiaca JCM 19913.</title>
        <authorList>
            <person name="Hemp J."/>
        </authorList>
    </citation>
    <scope>NUCLEOTIDE SEQUENCE [LARGE SCALE GENOMIC DNA]</scope>
    <source>
        <strain evidence="1 2">COM-B</strain>
    </source>
</reference>
<feature type="non-terminal residue" evidence="1">
    <location>
        <position position="108"/>
    </location>
</feature>
<keyword evidence="2" id="KW-1185">Reference proteome</keyword>
<comment type="caution">
    <text evidence="1">The sequence shown here is derived from an EMBL/GenBank/DDBJ whole genome shotgun (WGS) entry which is preliminary data.</text>
</comment>
<proteinExistence type="predicted"/>
<gene>
    <name evidence="1" type="ORF">SE17_26455</name>
</gene>
<protein>
    <submittedName>
        <fullName evidence="1">Uncharacterized protein</fullName>
    </submittedName>
</protein>
<organism evidence="1 2">
    <name type="scientific">Kouleothrix aurantiaca</name>
    <dbReference type="NCBI Taxonomy" id="186479"/>
    <lineage>
        <taxon>Bacteria</taxon>
        <taxon>Bacillati</taxon>
        <taxon>Chloroflexota</taxon>
        <taxon>Chloroflexia</taxon>
        <taxon>Chloroflexales</taxon>
        <taxon>Roseiflexineae</taxon>
        <taxon>Roseiflexaceae</taxon>
        <taxon>Kouleothrix</taxon>
    </lineage>
</organism>
<dbReference type="AlphaFoldDB" id="A0A0P9DKX3"/>
<name>A0A0P9DKX3_9CHLR</name>
<accession>A0A0P9DKX3</accession>